<organism evidence="1 2">
    <name type="scientific">Aspergillus minisclerotigenes</name>
    <dbReference type="NCBI Taxonomy" id="656917"/>
    <lineage>
        <taxon>Eukaryota</taxon>
        <taxon>Fungi</taxon>
        <taxon>Dikarya</taxon>
        <taxon>Ascomycota</taxon>
        <taxon>Pezizomycotina</taxon>
        <taxon>Eurotiomycetes</taxon>
        <taxon>Eurotiomycetidae</taxon>
        <taxon>Eurotiales</taxon>
        <taxon>Aspergillaceae</taxon>
        <taxon>Aspergillus</taxon>
        <taxon>Aspergillus subgen. Circumdati</taxon>
    </lineage>
</organism>
<keyword evidence="2" id="KW-1185">Reference proteome</keyword>
<reference evidence="1 2" key="1">
    <citation type="submission" date="2019-04" db="EMBL/GenBank/DDBJ databases">
        <title>Fungal friends and foes A comparative genomics study of 23 Aspergillus species from section Flavi.</title>
        <authorList>
            <consortium name="DOE Joint Genome Institute"/>
            <person name="Kjaerbolling I."/>
            <person name="Vesth T.C."/>
            <person name="Frisvad J.C."/>
            <person name="Nybo J.L."/>
            <person name="Theobald S."/>
            <person name="Kildgaard S."/>
            <person name="Petersen T.I."/>
            <person name="Kuo A."/>
            <person name="Sato A."/>
            <person name="Lyhne E.K."/>
            <person name="Kogle M.E."/>
            <person name="Wiebenga A."/>
            <person name="Kun R.S."/>
            <person name="Lubbers R.J."/>
            <person name="Makela M.R."/>
            <person name="Barry K."/>
            <person name="Chovatia M."/>
            <person name="Clum A."/>
            <person name="Daum C."/>
            <person name="Haridas S."/>
            <person name="He G."/>
            <person name="LaButti K."/>
            <person name="Lipzen A."/>
            <person name="Mondo S."/>
            <person name="Pangilinan J."/>
            <person name="Riley R."/>
            <person name="Salamov A."/>
            <person name="Simmons B.A."/>
            <person name="Magnuson J.K."/>
            <person name="Henrissat B."/>
            <person name="Mortensen U.H."/>
            <person name="Larsen T.O."/>
            <person name="De vries R.P."/>
            <person name="Grigoriev I.V."/>
            <person name="Machida M."/>
            <person name="Baker S.E."/>
            <person name="Andersen M.R."/>
        </authorList>
    </citation>
    <scope>NUCLEOTIDE SEQUENCE [LARGE SCALE GENOMIC DNA]</scope>
    <source>
        <strain evidence="1 2">CBS 117635</strain>
    </source>
</reference>
<dbReference type="PANTHER" id="PTHR48419:SF1">
    <property type="entry name" value="SULFOTRANSFERASE DOMAIN-CONTAINING PROTEIN"/>
    <property type="match status" value="1"/>
</dbReference>
<protein>
    <recommendedName>
        <fullName evidence="3">P-loop containing nucleoside triphosphate hydrolase protein</fullName>
    </recommendedName>
</protein>
<proteinExistence type="predicted"/>
<evidence type="ECO:0000313" key="1">
    <source>
        <dbReference type="EMBL" id="KAB8268993.1"/>
    </source>
</evidence>
<dbReference type="PANTHER" id="PTHR48419">
    <property type="entry name" value="SULFOTRANSFERASE DOMAIN-CONTAINING PROTEIN"/>
    <property type="match status" value="1"/>
</dbReference>
<dbReference type="SUPFAM" id="SSF52540">
    <property type="entry name" value="P-loop containing nucleoside triphosphate hydrolases"/>
    <property type="match status" value="1"/>
</dbReference>
<accession>A0A5N6IUU2</accession>
<dbReference type="Proteomes" id="UP000326289">
    <property type="component" value="Unassembled WGS sequence"/>
</dbReference>
<evidence type="ECO:0008006" key="3">
    <source>
        <dbReference type="Google" id="ProtNLM"/>
    </source>
</evidence>
<dbReference type="AlphaFoldDB" id="A0A5N6IUU2"/>
<name>A0A5N6IUU2_9EURO</name>
<dbReference type="InterPro" id="IPR053226">
    <property type="entry name" value="Pyrrolopyrazine_biosynth_F"/>
</dbReference>
<dbReference type="InterPro" id="IPR027417">
    <property type="entry name" value="P-loop_NTPase"/>
</dbReference>
<evidence type="ECO:0000313" key="2">
    <source>
        <dbReference type="Proteomes" id="UP000326289"/>
    </source>
</evidence>
<dbReference type="EMBL" id="ML732855">
    <property type="protein sequence ID" value="KAB8268993.1"/>
    <property type="molecule type" value="Genomic_DNA"/>
</dbReference>
<gene>
    <name evidence="1" type="ORF">BDV30DRAFT_230170</name>
</gene>
<dbReference type="Gene3D" id="3.40.50.300">
    <property type="entry name" value="P-loop containing nucleotide triphosphate hydrolases"/>
    <property type="match status" value="1"/>
</dbReference>
<sequence length="326" mass="36882">MVGISSSSKPIFLVTHPRAISTAFERAFLTRDNDIACVHEPFSDAYHWGPEKLSERYENVEKLRAENGFQDYTYHVALGLVNDSKQNGKRVFVKDMAKCLMPLPGADPRIAPSLHYEQRAINRMDSLQNHTAIPNPTVFPPDILSGFHYTFLIRNPRQSIPSLYQCSIPPKSHITGWNGFKATDAGYAELRILFDYLVQAQIIGPGTGNDICIVDADDLLADPEGIVEEYCCSVGIPYDPQSLHWGAEKDQQRARDIFQNWIPFHDAALKSTSLKPRPPRVTTLEDDLAEWTEKFGAEAAMLIHQNVKDNMEDYLYLKQFAIKPDQ</sequence>